<organism evidence="3 4">
    <name type="scientific">Burkholderia ambifaria MEX-5</name>
    <dbReference type="NCBI Taxonomy" id="396597"/>
    <lineage>
        <taxon>Bacteria</taxon>
        <taxon>Pseudomonadati</taxon>
        <taxon>Pseudomonadota</taxon>
        <taxon>Betaproteobacteria</taxon>
        <taxon>Burkholderiales</taxon>
        <taxon>Burkholderiaceae</taxon>
        <taxon>Burkholderia</taxon>
        <taxon>Burkholderia cepacia complex</taxon>
    </lineage>
</organism>
<reference evidence="3 4" key="1">
    <citation type="submission" date="2008-03" db="EMBL/GenBank/DDBJ databases">
        <title>Sequencing of the draft genome and assembly of Burkholderia ambifaria MEX-5.</title>
        <authorList>
            <consortium name="US DOE Joint Genome Institute (JGI-PGF)"/>
            <person name="Copeland A."/>
            <person name="Lucas S."/>
            <person name="Lapidus A."/>
            <person name="Glavina del Rio T."/>
            <person name="Dalin E."/>
            <person name="Tice H."/>
            <person name="Bruce D."/>
            <person name="Goodwin L."/>
            <person name="Pitluck S."/>
            <person name="Larimer F."/>
            <person name="Land M.L."/>
            <person name="Hauser L."/>
            <person name="Tiedje J."/>
            <person name="Richardson P."/>
        </authorList>
    </citation>
    <scope>NUCLEOTIDE SEQUENCE [LARGE SCALE GENOMIC DNA]</scope>
    <source>
        <strain evidence="3 4">MEX-5</strain>
    </source>
</reference>
<proteinExistence type="predicted"/>
<keyword evidence="2" id="KW-0732">Signal</keyword>
<feature type="compositionally biased region" description="Basic and acidic residues" evidence="1">
    <location>
        <begin position="97"/>
        <end position="109"/>
    </location>
</feature>
<evidence type="ECO:0000256" key="2">
    <source>
        <dbReference type="SAM" id="SignalP"/>
    </source>
</evidence>
<protein>
    <submittedName>
        <fullName evidence="3">Uncharacterized protein</fullName>
    </submittedName>
</protein>
<accession>B1TGF5</accession>
<feature type="compositionally biased region" description="Basic and acidic residues" evidence="1">
    <location>
        <begin position="80"/>
        <end position="89"/>
    </location>
</feature>
<feature type="region of interest" description="Disordered" evidence="1">
    <location>
        <begin position="44"/>
        <end position="63"/>
    </location>
</feature>
<gene>
    <name evidence="3" type="ORF">BamMEX5DRAFT_6871</name>
</gene>
<dbReference type="AlphaFoldDB" id="B1TGF5"/>
<feature type="chain" id="PRO_5002769161" evidence="2">
    <location>
        <begin position="36"/>
        <end position="109"/>
    </location>
</feature>
<feature type="signal peptide" evidence="2">
    <location>
        <begin position="1"/>
        <end position="35"/>
    </location>
</feature>
<feature type="compositionally biased region" description="Basic and acidic residues" evidence="1">
    <location>
        <begin position="44"/>
        <end position="57"/>
    </location>
</feature>
<dbReference type="PATRIC" id="fig|396597.7.peg.446"/>
<comment type="caution">
    <text evidence="3">The sequence shown here is derived from an EMBL/GenBank/DDBJ whole genome shotgun (WGS) entry which is preliminary data.</text>
</comment>
<feature type="region of interest" description="Disordered" evidence="1">
    <location>
        <begin position="72"/>
        <end position="109"/>
    </location>
</feature>
<name>B1TGF5_9BURK</name>
<evidence type="ECO:0000313" key="3">
    <source>
        <dbReference type="EMBL" id="EDT37351.1"/>
    </source>
</evidence>
<evidence type="ECO:0000313" key="4">
    <source>
        <dbReference type="Proteomes" id="UP000004814"/>
    </source>
</evidence>
<evidence type="ECO:0000256" key="1">
    <source>
        <dbReference type="SAM" id="MobiDB-lite"/>
    </source>
</evidence>
<dbReference type="RefSeq" id="WP_006762590.1">
    <property type="nucleotide sequence ID" value="NZ_ABLK01000496.1"/>
</dbReference>
<dbReference type="Proteomes" id="UP000004814">
    <property type="component" value="Unassembled WGS sequence"/>
</dbReference>
<dbReference type="EMBL" id="ABLK01000496">
    <property type="protein sequence ID" value="EDT37351.1"/>
    <property type="molecule type" value="Genomic_DNA"/>
</dbReference>
<sequence length="109" mass="11814">MQAPDEFAQGNQVVKARQFICTAFVLALISPIAHADMSEVKQDIKRDSKEAAHKTGDAARSFGHATASAAKTVGHGIAHVSREGWDATKRTTKRIFHKNDSGEGAQKRD</sequence>